<reference evidence="2 3" key="1">
    <citation type="journal article" date="2013" name="ISME J.">
        <title>A metabolic model for members of the genus Tetrasphaera involved in enhanced biological phosphorus removal.</title>
        <authorList>
            <person name="Kristiansen R."/>
            <person name="Nguyen H.T.T."/>
            <person name="Saunders A.M."/>
            <person name="Nielsen J.L."/>
            <person name="Wimmer R."/>
            <person name="Le V.Q."/>
            <person name="McIlroy S.J."/>
            <person name="Petrovski S."/>
            <person name="Seviour R.J."/>
            <person name="Calteau A."/>
            <person name="Nielsen K.L."/>
            <person name="Nielsen P.H."/>
        </authorList>
    </citation>
    <scope>NUCLEOTIDE SEQUENCE [LARGE SCALE GENOMIC DNA]</scope>
    <source>
        <strain evidence="2 3">Ben110</strain>
    </source>
</reference>
<feature type="region of interest" description="Disordered" evidence="1">
    <location>
        <begin position="1"/>
        <end position="66"/>
    </location>
</feature>
<dbReference type="STRING" id="1193182.BN11_350013"/>
<organism evidence="2 3">
    <name type="scientific">Nostocoides australiense Ben110</name>
    <dbReference type="NCBI Taxonomy" id="1193182"/>
    <lineage>
        <taxon>Bacteria</taxon>
        <taxon>Bacillati</taxon>
        <taxon>Actinomycetota</taxon>
        <taxon>Actinomycetes</taxon>
        <taxon>Micrococcales</taxon>
        <taxon>Intrasporangiaceae</taxon>
        <taxon>Nostocoides</taxon>
    </lineage>
</organism>
<gene>
    <name evidence="2" type="ORF">BN11_350013</name>
</gene>
<comment type="caution">
    <text evidence="2">The sequence shown here is derived from an EMBL/GenBank/DDBJ whole genome shotgun (WGS) entry which is preliminary data.</text>
</comment>
<evidence type="ECO:0000256" key="1">
    <source>
        <dbReference type="SAM" id="MobiDB-lite"/>
    </source>
</evidence>
<dbReference type="Proteomes" id="UP000035763">
    <property type="component" value="Unassembled WGS sequence"/>
</dbReference>
<protein>
    <submittedName>
        <fullName evidence="2">Uncharacterized protein</fullName>
    </submittedName>
</protein>
<evidence type="ECO:0000313" key="2">
    <source>
        <dbReference type="EMBL" id="CCH73916.1"/>
    </source>
</evidence>
<sequence>MAADRAARGRLERPRRADPLRRRRPPHSRGRQLSVGHDAADTGIPARPPAAPKPEGSRTAGITPCDLPSKAWLARGLALVAGAMWLDVRAAPRPLDSARTPGR</sequence>
<dbReference type="EMBL" id="CAJA01000279">
    <property type="protein sequence ID" value="CCH73916.1"/>
    <property type="molecule type" value="Genomic_DNA"/>
</dbReference>
<feature type="compositionally biased region" description="Basic and acidic residues" evidence="1">
    <location>
        <begin position="1"/>
        <end position="20"/>
    </location>
</feature>
<name>W6JYX6_9MICO</name>
<feature type="compositionally biased region" description="Basic residues" evidence="1">
    <location>
        <begin position="21"/>
        <end position="30"/>
    </location>
</feature>
<evidence type="ECO:0000313" key="3">
    <source>
        <dbReference type="Proteomes" id="UP000035763"/>
    </source>
</evidence>
<proteinExistence type="predicted"/>
<dbReference type="AlphaFoldDB" id="W6JYX6"/>
<keyword evidence="3" id="KW-1185">Reference proteome</keyword>
<accession>W6JYX6</accession>